<dbReference type="InterPro" id="IPR011527">
    <property type="entry name" value="ABC1_TM_dom"/>
</dbReference>
<feature type="domain" description="ABC transporter" evidence="6">
    <location>
        <begin position="386"/>
        <end position="921"/>
    </location>
</feature>
<evidence type="ECO:0000256" key="1">
    <source>
        <dbReference type="ARBA" id="ARBA00004651"/>
    </source>
</evidence>
<name>A0ABW3FFR8_9HYPH</name>
<dbReference type="Pfam" id="PF00005">
    <property type="entry name" value="ABC_tran"/>
    <property type="match status" value="1"/>
</dbReference>
<proteinExistence type="predicted"/>
<reference evidence="9" key="1">
    <citation type="journal article" date="2019" name="Int. J. Syst. Evol. Microbiol.">
        <title>The Global Catalogue of Microorganisms (GCM) 10K type strain sequencing project: providing services to taxonomists for standard genome sequencing and annotation.</title>
        <authorList>
            <consortium name="The Broad Institute Genomics Platform"/>
            <consortium name="The Broad Institute Genome Sequencing Center for Infectious Disease"/>
            <person name="Wu L."/>
            <person name="Ma J."/>
        </authorList>
    </citation>
    <scope>NUCLEOTIDE SEQUENCE [LARGE SCALE GENOMIC DNA]</scope>
    <source>
        <strain evidence="9">CCUG 60023</strain>
    </source>
</reference>
<sequence length="922" mass="105113">MSKVDPYEAANKPLDKNLLRYVWKQTRPEQIWILFVILASMPTYFMVLNLPVRIINEPIQGIGFEQPNATKQFLELSLGLPDFLGGTTWKIFDGFTLERWPYLIALSTAFLALVCINGLFKFYINTYKGRLGERMLRRMRYDLVDRVLRFPINQFRRVKGSEVASMVKDEVEPFGEFIGDAFVQPAFLGGQALVAFIFILTNSFWLGMIAVGIIAIQVTLIPYLRRRVLELGRMRQLTARLLSGRIGEIVESITAVRVNDTSNYERAELSHRLGKIFFIRYELYQRKFFIKFINNFLAQLTPFLFYVVGGYFAIRGTLNVGQLIGVINAYKDLPSPINGLIMWDQKRVDINIKYAQIVEQFNVKGVADARMQENSDEPVPPITGDILVSNLSVIDETGSVLIEDADFTLPVTSITAAIGPLGSGAGAVANTLAGLYEPTSGRMTIGGKRVEDLPERVRGRRFAYVGSDTYLPQSTLLETMLYVTKHAPLRTRPDTEEFRLHPREEVEAKASGNTLLDFYADWVDYDAMGISGPDEVYPKVRDVLTVVELDQTVYELAMRQLLDPKKDEALCGQLIQMRKKFRARVEDADLAQYIELFDWERFNPQATIAENLLFGTLIEDDDVSMANIADNAHLMEVLHSQGLDRELYKMGVELAETAIELFADLSPDNPFFEQLNFMTPEQLEAYPPILARAREKGFEGVSELDRKMLMQLPFGYIEPRNRLRLLDEALQERFLKARKAFHQDLPDDMRERLSIYNIDAYNQLNSVQDNILYGRVVYGSSVAMERIQQEIRTLLEENGLEDDMFRAGLEFDIGAGGKRLTENQRQRIVLARALLKGADMLIVNRGLNGLDTRVQERLIKNVLERARGKTNQRPFGIYWALATPSLAKQFDRVLVYDRQTLVEDGTPEELAVEGTRFTRLVT</sequence>
<dbReference type="PANTHER" id="PTHR24221:SF654">
    <property type="entry name" value="ATP-BINDING CASSETTE SUB-FAMILY B MEMBER 6"/>
    <property type="match status" value="1"/>
</dbReference>
<dbReference type="SUPFAM" id="SSF52540">
    <property type="entry name" value="P-loop containing nucleoside triphosphate hydrolases"/>
    <property type="match status" value="1"/>
</dbReference>
<dbReference type="Pfam" id="PF00664">
    <property type="entry name" value="ABC_membrane"/>
    <property type="match status" value="1"/>
</dbReference>
<keyword evidence="4 5" id="KW-0472">Membrane</keyword>
<keyword evidence="9" id="KW-1185">Reference proteome</keyword>
<evidence type="ECO:0000313" key="9">
    <source>
        <dbReference type="Proteomes" id="UP001597101"/>
    </source>
</evidence>
<evidence type="ECO:0000259" key="6">
    <source>
        <dbReference type="PROSITE" id="PS50893"/>
    </source>
</evidence>
<accession>A0ABW3FFR8</accession>
<dbReference type="InterPro" id="IPR003439">
    <property type="entry name" value="ABC_transporter-like_ATP-bd"/>
</dbReference>
<gene>
    <name evidence="8" type="ORF">ACFQ14_13030</name>
</gene>
<evidence type="ECO:0000256" key="2">
    <source>
        <dbReference type="ARBA" id="ARBA00022692"/>
    </source>
</evidence>
<feature type="transmembrane region" description="Helical" evidence="5">
    <location>
        <begin position="31"/>
        <end position="52"/>
    </location>
</feature>
<keyword evidence="3 5" id="KW-1133">Transmembrane helix</keyword>
<dbReference type="InterPro" id="IPR039421">
    <property type="entry name" value="Type_1_exporter"/>
</dbReference>
<organism evidence="8 9">
    <name type="scientific">Pseudahrensia aquimaris</name>
    <dbReference type="NCBI Taxonomy" id="744461"/>
    <lineage>
        <taxon>Bacteria</taxon>
        <taxon>Pseudomonadati</taxon>
        <taxon>Pseudomonadota</taxon>
        <taxon>Alphaproteobacteria</taxon>
        <taxon>Hyphomicrobiales</taxon>
        <taxon>Ahrensiaceae</taxon>
        <taxon>Pseudahrensia</taxon>
    </lineage>
</organism>
<dbReference type="InterPro" id="IPR036640">
    <property type="entry name" value="ABC1_TM_sf"/>
</dbReference>
<evidence type="ECO:0000256" key="4">
    <source>
        <dbReference type="ARBA" id="ARBA00023136"/>
    </source>
</evidence>
<evidence type="ECO:0000256" key="3">
    <source>
        <dbReference type="ARBA" id="ARBA00022989"/>
    </source>
</evidence>
<dbReference type="PROSITE" id="PS50929">
    <property type="entry name" value="ABC_TM1F"/>
    <property type="match status" value="1"/>
</dbReference>
<feature type="transmembrane region" description="Helical" evidence="5">
    <location>
        <begin position="177"/>
        <end position="199"/>
    </location>
</feature>
<dbReference type="Gene3D" id="1.20.1560.10">
    <property type="entry name" value="ABC transporter type 1, transmembrane domain"/>
    <property type="match status" value="1"/>
</dbReference>
<evidence type="ECO:0000259" key="7">
    <source>
        <dbReference type="PROSITE" id="PS50929"/>
    </source>
</evidence>
<dbReference type="Gene3D" id="3.40.50.300">
    <property type="entry name" value="P-loop containing nucleotide triphosphate hydrolases"/>
    <property type="match status" value="2"/>
</dbReference>
<dbReference type="CDD" id="cd07346">
    <property type="entry name" value="ABC_6TM_exporters"/>
    <property type="match status" value="1"/>
</dbReference>
<evidence type="ECO:0000256" key="5">
    <source>
        <dbReference type="SAM" id="Phobius"/>
    </source>
</evidence>
<dbReference type="PROSITE" id="PS50893">
    <property type="entry name" value="ABC_TRANSPORTER_2"/>
    <property type="match status" value="1"/>
</dbReference>
<dbReference type="Proteomes" id="UP001597101">
    <property type="component" value="Unassembled WGS sequence"/>
</dbReference>
<protein>
    <submittedName>
        <fullName evidence="8">ABC transporter transmembrane domain-containing protein</fullName>
    </submittedName>
</protein>
<dbReference type="RefSeq" id="WP_377213193.1">
    <property type="nucleotide sequence ID" value="NZ_JBHTJV010000012.1"/>
</dbReference>
<dbReference type="EMBL" id="JBHTJV010000012">
    <property type="protein sequence ID" value="MFD0917331.1"/>
    <property type="molecule type" value="Genomic_DNA"/>
</dbReference>
<feature type="transmembrane region" description="Helical" evidence="5">
    <location>
        <begin position="296"/>
        <end position="314"/>
    </location>
</feature>
<feature type="transmembrane region" description="Helical" evidence="5">
    <location>
        <begin position="104"/>
        <end position="124"/>
    </location>
</feature>
<feature type="transmembrane region" description="Helical" evidence="5">
    <location>
        <begin position="205"/>
        <end position="224"/>
    </location>
</feature>
<comment type="caution">
    <text evidence="8">The sequence shown here is derived from an EMBL/GenBank/DDBJ whole genome shotgun (WGS) entry which is preliminary data.</text>
</comment>
<dbReference type="SUPFAM" id="SSF90123">
    <property type="entry name" value="ABC transporter transmembrane region"/>
    <property type="match status" value="1"/>
</dbReference>
<feature type="domain" description="ABC transmembrane type-1" evidence="7">
    <location>
        <begin position="91"/>
        <end position="342"/>
    </location>
</feature>
<evidence type="ECO:0000313" key="8">
    <source>
        <dbReference type="EMBL" id="MFD0917331.1"/>
    </source>
</evidence>
<keyword evidence="2 5" id="KW-0812">Transmembrane</keyword>
<dbReference type="PANTHER" id="PTHR24221">
    <property type="entry name" value="ATP-BINDING CASSETTE SUB-FAMILY B"/>
    <property type="match status" value="1"/>
</dbReference>
<dbReference type="InterPro" id="IPR027417">
    <property type="entry name" value="P-loop_NTPase"/>
</dbReference>
<comment type="subcellular location">
    <subcellularLocation>
        <location evidence="1">Cell membrane</location>
        <topology evidence="1">Multi-pass membrane protein</topology>
    </subcellularLocation>
</comment>